<protein>
    <submittedName>
        <fullName evidence="2">Spore maturation protein CgeB</fullName>
    </submittedName>
</protein>
<dbReference type="Pfam" id="PF13524">
    <property type="entry name" value="Glyco_trans_1_2"/>
    <property type="match status" value="1"/>
</dbReference>
<comment type="caution">
    <text evidence="2">The sequence shown here is derived from an EMBL/GenBank/DDBJ whole genome shotgun (WGS) entry which is preliminary data.</text>
</comment>
<accession>A0A940PN59</accession>
<dbReference type="Gene3D" id="3.40.50.2000">
    <property type="entry name" value="Glycogen Phosphorylase B"/>
    <property type="match status" value="1"/>
</dbReference>
<dbReference type="AlphaFoldDB" id="A0A940PN59"/>
<sequence>MTPRRILLVSPAFHGYWAALAAALEHDGHEVTAHCYDRGDTHRDRWRNALAHRSIGASQRERNRAEVTQRAITVLRETRPDVVLVVKGDALNDGWWEALASQDVPTVLWLYDELERLSYTLDQLKTIGPVLSYSPNDVARLRDAGIDASLLPDGFDSLTAFTPRQSPAVNLVGARYRERERIVRMLVSHGIELEAYGREWSNHPWDLLRTGRKRDPASVGLREVSRTDYYGVMAGSLATLNIHGDGHDGLSMRTFEAPGVGGLQLIDRPSVADFYEPGVETLLYDTDAELVDLIQRAARDTAWSNRIRAAGKARTLAEHTLIHRMREVTRKWD</sequence>
<dbReference type="RefSeq" id="WP_209705174.1">
    <property type="nucleotide sequence ID" value="NZ_JAFIDA010000001.1"/>
</dbReference>
<evidence type="ECO:0000259" key="1">
    <source>
        <dbReference type="Pfam" id="PF13524"/>
    </source>
</evidence>
<proteinExistence type="predicted"/>
<dbReference type="SUPFAM" id="SSF53756">
    <property type="entry name" value="UDP-Glycosyltransferase/glycogen phosphorylase"/>
    <property type="match status" value="1"/>
</dbReference>
<name>A0A940PN59_9MICO</name>
<reference evidence="2" key="1">
    <citation type="submission" date="2021-02" db="EMBL/GenBank/DDBJ databases">
        <title>Sequencing the genomes of 1000 actinobacteria strains.</title>
        <authorList>
            <person name="Klenk H.-P."/>
        </authorList>
    </citation>
    <scope>NUCLEOTIDE SEQUENCE</scope>
    <source>
        <strain evidence="2">DSM 22850</strain>
    </source>
</reference>
<keyword evidence="3" id="KW-1185">Reference proteome</keyword>
<gene>
    <name evidence="2" type="ORF">JOF28_001460</name>
</gene>
<dbReference type="EMBL" id="JAFIDA010000001">
    <property type="protein sequence ID" value="MBP1326228.1"/>
    <property type="molecule type" value="Genomic_DNA"/>
</dbReference>
<dbReference type="Proteomes" id="UP000675163">
    <property type="component" value="Unassembled WGS sequence"/>
</dbReference>
<dbReference type="InterPro" id="IPR055259">
    <property type="entry name" value="YkvP/CgeB_Glyco_trans-like"/>
</dbReference>
<evidence type="ECO:0000313" key="2">
    <source>
        <dbReference type="EMBL" id="MBP1326228.1"/>
    </source>
</evidence>
<organism evidence="2 3">
    <name type="scientific">Leucobacter exalbidus</name>
    <dbReference type="NCBI Taxonomy" id="662960"/>
    <lineage>
        <taxon>Bacteria</taxon>
        <taxon>Bacillati</taxon>
        <taxon>Actinomycetota</taxon>
        <taxon>Actinomycetes</taxon>
        <taxon>Micrococcales</taxon>
        <taxon>Microbacteriaceae</taxon>
        <taxon>Leucobacter</taxon>
    </lineage>
</organism>
<evidence type="ECO:0000313" key="3">
    <source>
        <dbReference type="Proteomes" id="UP000675163"/>
    </source>
</evidence>
<feature type="domain" description="Spore protein YkvP/CgeB glycosyl transferase-like" evidence="1">
    <location>
        <begin position="180"/>
        <end position="328"/>
    </location>
</feature>